<dbReference type="InterPro" id="IPR050603">
    <property type="entry name" value="MYST_HAT"/>
</dbReference>
<reference evidence="14" key="1">
    <citation type="submission" date="2021-02" db="EMBL/GenBank/DDBJ databases">
        <authorList>
            <person name="Nowell W R."/>
        </authorList>
    </citation>
    <scope>NUCLEOTIDE SEQUENCE</scope>
</reference>
<evidence type="ECO:0000256" key="10">
    <source>
        <dbReference type="ARBA" id="ARBA00023242"/>
    </source>
</evidence>
<dbReference type="PROSITE" id="PS51726">
    <property type="entry name" value="MYST_HAT"/>
    <property type="match status" value="1"/>
</dbReference>
<dbReference type="SUPFAM" id="SSF55729">
    <property type="entry name" value="Acyl-CoA N-acyltransferases (Nat)"/>
    <property type="match status" value="1"/>
</dbReference>
<protein>
    <recommendedName>
        <fullName evidence="3 12">Histone acetyltransferase</fullName>
        <ecNumber evidence="3 12">2.3.1.48</ecNumber>
    </recommendedName>
</protein>
<dbReference type="Pfam" id="PF01853">
    <property type="entry name" value="MOZ_SAS"/>
    <property type="match status" value="1"/>
</dbReference>
<dbReference type="Gene3D" id="3.40.630.30">
    <property type="match status" value="1"/>
</dbReference>
<dbReference type="PANTHER" id="PTHR10615">
    <property type="entry name" value="HISTONE ACETYLTRANSFERASE"/>
    <property type="match status" value="1"/>
</dbReference>
<evidence type="ECO:0000256" key="1">
    <source>
        <dbReference type="ARBA" id="ARBA00004123"/>
    </source>
</evidence>
<evidence type="ECO:0000256" key="7">
    <source>
        <dbReference type="ARBA" id="ARBA00022833"/>
    </source>
</evidence>
<dbReference type="GO" id="GO:0008270">
    <property type="term" value="F:zinc ion binding"/>
    <property type="evidence" value="ECO:0007669"/>
    <property type="project" value="UniProtKB-KW"/>
</dbReference>
<dbReference type="Gene3D" id="1.10.10.10">
    <property type="entry name" value="Winged helix-like DNA-binding domain superfamily/Winged helix DNA-binding domain"/>
    <property type="match status" value="1"/>
</dbReference>
<accession>A0A815Q4U8</accession>
<dbReference type="Proteomes" id="UP000663845">
    <property type="component" value="Unassembled WGS sequence"/>
</dbReference>
<proteinExistence type="inferred from homology"/>
<organism evidence="14 15">
    <name type="scientific">Adineta steineri</name>
    <dbReference type="NCBI Taxonomy" id="433720"/>
    <lineage>
        <taxon>Eukaryota</taxon>
        <taxon>Metazoa</taxon>
        <taxon>Spiralia</taxon>
        <taxon>Gnathifera</taxon>
        <taxon>Rotifera</taxon>
        <taxon>Eurotatoria</taxon>
        <taxon>Bdelloidea</taxon>
        <taxon>Adinetida</taxon>
        <taxon>Adinetidae</taxon>
        <taxon>Adineta</taxon>
    </lineage>
</organism>
<evidence type="ECO:0000256" key="3">
    <source>
        <dbReference type="ARBA" id="ARBA00013184"/>
    </source>
</evidence>
<evidence type="ECO:0000256" key="8">
    <source>
        <dbReference type="ARBA" id="ARBA00022853"/>
    </source>
</evidence>
<dbReference type="EC" id="2.3.1.48" evidence="3 12"/>
<dbReference type="InterPro" id="IPR040706">
    <property type="entry name" value="Zf-MYST"/>
</dbReference>
<keyword evidence="8" id="KW-0156">Chromatin regulator</keyword>
<name>A0A815Q4U8_9BILA</name>
<comment type="similarity">
    <text evidence="2 12">Belongs to the MYST (SAS/MOZ) family.</text>
</comment>
<sequence>MTNDTSKITNTSTTNKNRPWIQTSRYEFETVCRSTLCPKEWLQVDKLYVCECCLKTTIHGTSARRHRTKCTQTRPPGCLIYSQNDVNLFEVLGWKAQTYCEDLCLIATLFIESKVEIKNVHRFRFYVLTVSHDDNRYHFAGFFSKLQFQERLNLSCLLILPPYRNRGFGSLMIHISYALSHLANIHTGTPERPLSTQGLLCYRKYWKSKIFDYLLTKTTDEQIAINDISKVTSISTCDVIETLAALNMIRIKVTSISTCDVIETLAALNMIRMLEKDKLIIYRSQELLDEYEQKSKEINIRPDIINFDLKYLKVKATSITLPFENKCKKLKFDDDETAMTFLNYYPSSHIDQQLD</sequence>
<dbReference type="InterPro" id="IPR036388">
    <property type="entry name" value="WH-like_DNA-bd_sf"/>
</dbReference>
<evidence type="ECO:0000256" key="6">
    <source>
        <dbReference type="ARBA" id="ARBA00022771"/>
    </source>
</evidence>
<evidence type="ECO:0000256" key="2">
    <source>
        <dbReference type="ARBA" id="ARBA00010107"/>
    </source>
</evidence>
<evidence type="ECO:0000256" key="5">
    <source>
        <dbReference type="ARBA" id="ARBA00022723"/>
    </source>
</evidence>
<dbReference type="Gene3D" id="3.30.60.60">
    <property type="entry name" value="N-acetyl transferase-like"/>
    <property type="match status" value="1"/>
</dbReference>
<evidence type="ECO:0000313" key="14">
    <source>
        <dbReference type="EMBL" id="CAF1458843.1"/>
    </source>
</evidence>
<evidence type="ECO:0000256" key="12">
    <source>
        <dbReference type="RuleBase" id="RU361211"/>
    </source>
</evidence>
<dbReference type="InterPro" id="IPR016181">
    <property type="entry name" value="Acyl_CoA_acyltransferase"/>
</dbReference>
<dbReference type="GO" id="GO:0000785">
    <property type="term" value="C:chromatin"/>
    <property type="evidence" value="ECO:0007669"/>
    <property type="project" value="TreeGrafter"/>
</dbReference>
<evidence type="ECO:0000256" key="4">
    <source>
        <dbReference type="ARBA" id="ARBA00022679"/>
    </source>
</evidence>
<comment type="caution">
    <text evidence="14">The sequence shown here is derived from an EMBL/GenBank/DDBJ whole genome shotgun (WGS) entry which is preliminary data.</text>
</comment>
<keyword evidence="7" id="KW-0862">Zinc</keyword>
<keyword evidence="4" id="KW-0808">Transferase</keyword>
<feature type="active site" description="Proton donor/acceptor" evidence="11">
    <location>
        <position position="191"/>
    </location>
</feature>
<keyword evidence="9" id="KW-0007">Acetylation</keyword>
<evidence type="ECO:0000313" key="15">
    <source>
        <dbReference type="Proteomes" id="UP000663845"/>
    </source>
</evidence>
<comment type="subcellular location">
    <subcellularLocation>
        <location evidence="1 12">Nucleus</location>
    </subcellularLocation>
</comment>
<dbReference type="Pfam" id="PF17772">
    <property type="entry name" value="zf-MYST"/>
    <property type="match status" value="1"/>
</dbReference>
<dbReference type="GO" id="GO:0003682">
    <property type="term" value="F:chromatin binding"/>
    <property type="evidence" value="ECO:0007669"/>
    <property type="project" value="TreeGrafter"/>
</dbReference>
<feature type="domain" description="MYST-type HAT" evidence="13">
    <location>
        <begin position="13"/>
        <end position="313"/>
    </location>
</feature>
<evidence type="ECO:0000256" key="9">
    <source>
        <dbReference type="ARBA" id="ARBA00022990"/>
    </source>
</evidence>
<evidence type="ECO:0000256" key="11">
    <source>
        <dbReference type="PIRSR" id="PIRSR602717-51"/>
    </source>
</evidence>
<dbReference type="GO" id="GO:0006357">
    <property type="term" value="P:regulation of transcription by RNA polymerase II"/>
    <property type="evidence" value="ECO:0007669"/>
    <property type="project" value="TreeGrafter"/>
</dbReference>
<evidence type="ECO:0000259" key="13">
    <source>
        <dbReference type="PROSITE" id="PS51726"/>
    </source>
</evidence>
<dbReference type="GO" id="GO:0004402">
    <property type="term" value="F:histone acetyltransferase activity"/>
    <property type="evidence" value="ECO:0007669"/>
    <property type="project" value="InterPro"/>
</dbReference>
<dbReference type="GO" id="GO:0003712">
    <property type="term" value="F:transcription coregulator activity"/>
    <property type="evidence" value="ECO:0007669"/>
    <property type="project" value="TreeGrafter"/>
</dbReference>
<dbReference type="EMBL" id="CAJNOG010001618">
    <property type="protein sequence ID" value="CAF1458843.1"/>
    <property type="molecule type" value="Genomic_DNA"/>
</dbReference>
<dbReference type="InterPro" id="IPR002717">
    <property type="entry name" value="HAT_MYST-type"/>
</dbReference>
<gene>
    <name evidence="14" type="ORF">JYZ213_LOCUS41130</name>
</gene>
<keyword evidence="10 12" id="KW-0539">Nucleus</keyword>
<keyword evidence="5" id="KW-0479">Metal-binding</keyword>
<dbReference type="GO" id="GO:0005634">
    <property type="term" value="C:nucleus"/>
    <property type="evidence" value="ECO:0007669"/>
    <property type="project" value="UniProtKB-SubCell"/>
</dbReference>
<comment type="catalytic activity">
    <reaction evidence="12">
        <text>L-lysyl-[protein] + acetyl-CoA = N(6)-acetyl-L-lysyl-[protein] + CoA + H(+)</text>
        <dbReference type="Rhea" id="RHEA:45948"/>
        <dbReference type="Rhea" id="RHEA-COMP:9752"/>
        <dbReference type="Rhea" id="RHEA-COMP:10731"/>
        <dbReference type="ChEBI" id="CHEBI:15378"/>
        <dbReference type="ChEBI" id="CHEBI:29969"/>
        <dbReference type="ChEBI" id="CHEBI:57287"/>
        <dbReference type="ChEBI" id="CHEBI:57288"/>
        <dbReference type="ChEBI" id="CHEBI:61930"/>
        <dbReference type="EC" id="2.3.1.48"/>
    </reaction>
</comment>
<dbReference type="AlphaFoldDB" id="A0A815Q4U8"/>
<dbReference type="PANTHER" id="PTHR10615:SF161">
    <property type="entry name" value="HISTONE ACETYLTRANSFERASE KAT7"/>
    <property type="match status" value="1"/>
</dbReference>
<keyword evidence="6" id="KW-0863">Zinc-finger</keyword>